<feature type="transmembrane region" description="Helical" evidence="1">
    <location>
        <begin position="105"/>
        <end position="124"/>
    </location>
</feature>
<proteinExistence type="predicted"/>
<dbReference type="EMBL" id="VDUX01000002">
    <property type="protein sequence ID" value="TXL62378.1"/>
    <property type="molecule type" value="Genomic_DNA"/>
</dbReference>
<sequence length="130" mass="14198">MAAAAFLTVTALYVGGWAGLFPRSFYDDFPGLNRYWVSVDGPYNEHLVRDVGGLYLALALAGILALLWRDRRSMVMLGAAWAIFSALHLGYHLDHLDPLSTADKIGEVAALSISFVLALVLIATPRRLHA</sequence>
<evidence type="ECO:0000313" key="3">
    <source>
        <dbReference type="Proteomes" id="UP000321571"/>
    </source>
</evidence>
<organism evidence="2 3">
    <name type="scientific">Aeromicrobium terrae</name>
    <dbReference type="NCBI Taxonomy" id="2498846"/>
    <lineage>
        <taxon>Bacteria</taxon>
        <taxon>Bacillati</taxon>
        <taxon>Actinomycetota</taxon>
        <taxon>Actinomycetes</taxon>
        <taxon>Propionibacteriales</taxon>
        <taxon>Nocardioidaceae</taxon>
        <taxon>Aeromicrobium</taxon>
    </lineage>
</organism>
<dbReference type="AlphaFoldDB" id="A0A5C8NMG3"/>
<evidence type="ECO:0000313" key="2">
    <source>
        <dbReference type="EMBL" id="TXL62378.1"/>
    </source>
</evidence>
<dbReference type="OrthoDB" id="74134at2"/>
<keyword evidence="1" id="KW-1133">Transmembrane helix</keyword>
<gene>
    <name evidence="2" type="ORF">FHP06_04930</name>
</gene>
<accession>A0A5C8NMG3</accession>
<feature type="transmembrane region" description="Helical" evidence="1">
    <location>
        <begin position="51"/>
        <end position="68"/>
    </location>
</feature>
<keyword evidence="1" id="KW-0472">Membrane</keyword>
<protein>
    <submittedName>
        <fullName evidence="2">Uncharacterized protein</fullName>
    </submittedName>
</protein>
<feature type="transmembrane region" description="Helical" evidence="1">
    <location>
        <begin position="75"/>
        <end position="93"/>
    </location>
</feature>
<keyword evidence="1" id="KW-0812">Transmembrane</keyword>
<comment type="caution">
    <text evidence="2">The sequence shown here is derived from an EMBL/GenBank/DDBJ whole genome shotgun (WGS) entry which is preliminary data.</text>
</comment>
<keyword evidence="3" id="KW-1185">Reference proteome</keyword>
<name>A0A5C8NMG3_9ACTN</name>
<evidence type="ECO:0000256" key="1">
    <source>
        <dbReference type="SAM" id="Phobius"/>
    </source>
</evidence>
<dbReference type="Proteomes" id="UP000321571">
    <property type="component" value="Unassembled WGS sequence"/>
</dbReference>
<reference evidence="2 3" key="1">
    <citation type="submission" date="2019-06" db="EMBL/GenBank/DDBJ databases">
        <title>Aeromicrobium sp. nov., isolated from a maize field.</title>
        <authorList>
            <person name="Lin S.-Y."/>
            <person name="Tsai C.-F."/>
            <person name="Young C.-C."/>
        </authorList>
    </citation>
    <scope>NUCLEOTIDE SEQUENCE [LARGE SCALE GENOMIC DNA]</scope>
    <source>
        <strain evidence="2 3">CC-CFT486</strain>
    </source>
</reference>